<evidence type="ECO:0000256" key="1">
    <source>
        <dbReference type="SAM" id="SignalP"/>
    </source>
</evidence>
<proteinExistence type="predicted"/>
<accession>A0A387BFD2</accession>
<evidence type="ECO:0000313" key="3">
    <source>
        <dbReference type="Proteomes" id="UP000278886"/>
    </source>
</evidence>
<reference evidence="3" key="1">
    <citation type="submission" date="2018-09" db="EMBL/GenBank/DDBJ databases">
        <title>Genome sequencing of strain 2DFWR-13.</title>
        <authorList>
            <person name="Heo J."/>
            <person name="Kim S.-J."/>
            <person name="Kwon S.-W."/>
        </authorList>
    </citation>
    <scope>NUCLEOTIDE SEQUENCE [LARGE SCALE GENOMIC DNA]</scope>
    <source>
        <strain evidence="3">2DFWR-13</strain>
    </source>
</reference>
<protein>
    <recommendedName>
        <fullName evidence="4">Lipoprotein</fullName>
    </recommendedName>
</protein>
<name>A0A387BFD2_9MICO</name>
<feature type="chain" id="PRO_5017428744" description="Lipoprotein" evidence="1">
    <location>
        <begin position="27"/>
        <end position="173"/>
    </location>
</feature>
<keyword evidence="3" id="KW-1185">Reference proteome</keyword>
<dbReference type="RefSeq" id="WP_120761551.1">
    <property type="nucleotide sequence ID" value="NZ_CP032630.1"/>
</dbReference>
<dbReference type="AlphaFoldDB" id="A0A387BFD2"/>
<dbReference type="KEGG" id="lyd:D7I47_02340"/>
<feature type="signal peptide" evidence="1">
    <location>
        <begin position="1"/>
        <end position="26"/>
    </location>
</feature>
<evidence type="ECO:0000313" key="2">
    <source>
        <dbReference type="EMBL" id="AYF97200.1"/>
    </source>
</evidence>
<dbReference type="PROSITE" id="PS51257">
    <property type="entry name" value="PROKAR_LIPOPROTEIN"/>
    <property type="match status" value="1"/>
</dbReference>
<dbReference type="Proteomes" id="UP000278886">
    <property type="component" value="Chromosome"/>
</dbReference>
<dbReference type="EMBL" id="CP032630">
    <property type="protein sequence ID" value="AYF97200.1"/>
    <property type="molecule type" value="Genomic_DNA"/>
</dbReference>
<gene>
    <name evidence="2" type="ORF">D7I47_02340</name>
</gene>
<organism evidence="2 3">
    <name type="scientific">Protaetiibacter intestinalis</name>
    <dbReference type="NCBI Taxonomy" id="2419774"/>
    <lineage>
        <taxon>Bacteria</taxon>
        <taxon>Bacillati</taxon>
        <taxon>Actinomycetota</taxon>
        <taxon>Actinomycetes</taxon>
        <taxon>Micrococcales</taxon>
        <taxon>Microbacteriaceae</taxon>
        <taxon>Protaetiibacter</taxon>
    </lineage>
</organism>
<evidence type="ECO:0008006" key="4">
    <source>
        <dbReference type="Google" id="ProtNLM"/>
    </source>
</evidence>
<sequence length="173" mass="18051">MVSIRSLGAACLAVFVVATLVGCASAGEAAATARARSEFAEMKEQFIANAPAANTEDSFVQYVHDHRLDTEGELAIDPNGDPDLLHVGVGGRSTRLIYSARVLDGAGVVSVIVMGYDSPAGWGTRPETVYSCLTATFDLERGGEPAYADTDCVKELNGATATDRHKTVGELGG</sequence>
<keyword evidence="1" id="KW-0732">Signal</keyword>
<dbReference type="OrthoDB" id="9865894at2"/>